<keyword evidence="3 6" id="KW-0378">Hydrolase</keyword>
<evidence type="ECO:0000256" key="6">
    <source>
        <dbReference type="RuleBase" id="RU003983"/>
    </source>
</evidence>
<sequence length="329" mass="34972">MIRAIPIALGILITTALPASAQQIDAAGYEALRGIDLRLATIGHRLVTANAPLCSDLQPATGAVVHAIDQYDTGSRAAAKQVFAFAEPVSVEAVVPDAPVAKAGLIANDGVLAVADRPMPTPADPKATSAATRDAALAIIAAQPVGTPMRWRVSRGGAERTLTVTAPAGCRSSFEVMLGPKMEASSDGRVIQIGVRFFERYTDEQVAAVVAHELAHTVLRHRARLEAAGVKWGLLAEFGRNGRLFRRTEEEADLLGAALMRNAGYDPQIAVRFWRDHGGDVDGGLFRSRTHPSSKARADAIAAEVAKMPADRAILYRPPLLDTRDQPLS</sequence>
<feature type="chain" id="PRO_5045087159" evidence="7">
    <location>
        <begin position="22"/>
        <end position="329"/>
    </location>
</feature>
<feature type="domain" description="Peptidase M48" evidence="8">
    <location>
        <begin position="245"/>
        <end position="303"/>
    </location>
</feature>
<dbReference type="EMBL" id="JAELXS010000004">
    <property type="protein sequence ID" value="MBJ6122033.1"/>
    <property type="molecule type" value="Genomic_DNA"/>
</dbReference>
<evidence type="ECO:0000313" key="10">
    <source>
        <dbReference type="Proteomes" id="UP000640426"/>
    </source>
</evidence>
<comment type="caution">
    <text evidence="9">The sequence shown here is derived from an EMBL/GenBank/DDBJ whole genome shotgun (WGS) entry which is preliminary data.</text>
</comment>
<keyword evidence="1 6" id="KW-0645">Protease</keyword>
<evidence type="ECO:0000256" key="3">
    <source>
        <dbReference type="ARBA" id="ARBA00022801"/>
    </source>
</evidence>
<dbReference type="CDD" id="cd07342">
    <property type="entry name" value="M48C_Oma1_like"/>
    <property type="match status" value="1"/>
</dbReference>
<evidence type="ECO:0000259" key="8">
    <source>
        <dbReference type="Pfam" id="PF01435"/>
    </source>
</evidence>
<dbReference type="Pfam" id="PF01435">
    <property type="entry name" value="Peptidase_M48"/>
    <property type="match status" value="1"/>
</dbReference>
<dbReference type="InterPro" id="IPR051156">
    <property type="entry name" value="Mito/Outer_Membr_Metalloprot"/>
</dbReference>
<dbReference type="GO" id="GO:0008237">
    <property type="term" value="F:metallopeptidase activity"/>
    <property type="evidence" value="ECO:0007669"/>
    <property type="project" value="UniProtKB-KW"/>
</dbReference>
<comment type="cofactor">
    <cofactor evidence="6">
        <name>Zn(2+)</name>
        <dbReference type="ChEBI" id="CHEBI:29105"/>
    </cofactor>
    <text evidence="6">Binds 1 zinc ion per subunit.</text>
</comment>
<reference evidence="10" key="1">
    <citation type="submission" date="2020-12" db="EMBL/GenBank/DDBJ databases">
        <title>Hymenobacter sp.</title>
        <authorList>
            <person name="Kim M.K."/>
        </authorList>
    </citation>
    <scope>NUCLEOTIDE SEQUENCE [LARGE SCALE GENOMIC DNA]</scope>
    <source>
        <strain evidence="10">BT553</strain>
    </source>
</reference>
<dbReference type="Proteomes" id="UP000640426">
    <property type="component" value="Unassembled WGS sequence"/>
</dbReference>
<keyword evidence="10" id="KW-1185">Reference proteome</keyword>
<evidence type="ECO:0000256" key="4">
    <source>
        <dbReference type="ARBA" id="ARBA00022833"/>
    </source>
</evidence>
<name>A0ABS0XPT4_9SPHN</name>
<keyword evidence="5 6" id="KW-0482">Metalloprotease</keyword>
<comment type="similarity">
    <text evidence="6">Belongs to the peptidase M48 family.</text>
</comment>
<dbReference type="Gene3D" id="2.30.42.10">
    <property type="match status" value="1"/>
</dbReference>
<organism evidence="9 10">
    <name type="scientific">Sphingomonas mollis</name>
    <dbReference type="NCBI Taxonomy" id="2795726"/>
    <lineage>
        <taxon>Bacteria</taxon>
        <taxon>Pseudomonadati</taxon>
        <taxon>Pseudomonadota</taxon>
        <taxon>Alphaproteobacteria</taxon>
        <taxon>Sphingomonadales</taxon>
        <taxon>Sphingomonadaceae</taxon>
        <taxon>Sphingomonas</taxon>
    </lineage>
</organism>
<evidence type="ECO:0000313" key="9">
    <source>
        <dbReference type="EMBL" id="MBJ6122033.1"/>
    </source>
</evidence>
<evidence type="ECO:0000256" key="5">
    <source>
        <dbReference type="ARBA" id="ARBA00023049"/>
    </source>
</evidence>
<keyword evidence="7" id="KW-0732">Signal</keyword>
<dbReference type="InterPro" id="IPR036034">
    <property type="entry name" value="PDZ_sf"/>
</dbReference>
<protein>
    <submittedName>
        <fullName evidence="9">M48 family metalloprotease</fullName>
    </submittedName>
</protein>
<dbReference type="PANTHER" id="PTHR22726">
    <property type="entry name" value="METALLOENDOPEPTIDASE OMA1"/>
    <property type="match status" value="1"/>
</dbReference>
<keyword evidence="4 6" id="KW-0862">Zinc</keyword>
<evidence type="ECO:0000256" key="7">
    <source>
        <dbReference type="SAM" id="SignalP"/>
    </source>
</evidence>
<dbReference type="InterPro" id="IPR001915">
    <property type="entry name" value="Peptidase_M48"/>
</dbReference>
<dbReference type="PANTHER" id="PTHR22726:SF1">
    <property type="entry name" value="METALLOENDOPEPTIDASE OMA1, MITOCHONDRIAL"/>
    <property type="match status" value="1"/>
</dbReference>
<accession>A0ABS0XPT4</accession>
<feature type="signal peptide" evidence="7">
    <location>
        <begin position="1"/>
        <end position="21"/>
    </location>
</feature>
<keyword evidence="2" id="KW-0479">Metal-binding</keyword>
<proteinExistence type="inferred from homology"/>
<evidence type="ECO:0000256" key="1">
    <source>
        <dbReference type="ARBA" id="ARBA00022670"/>
    </source>
</evidence>
<evidence type="ECO:0000256" key="2">
    <source>
        <dbReference type="ARBA" id="ARBA00022723"/>
    </source>
</evidence>
<gene>
    <name evidence="9" type="ORF">JAO74_09540</name>
</gene>
<dbReference type="SUPFAM" id="SSF50156">
    <property type="entry name" value="PDZ domain-like"/>
    <property type="match status" value="1"/>
</dbReference>